<name>A0A1E7FJ30_9STRA</name>
<gene>
    <name evidence="3" type="primary">BGL2</name>
    <name evidence="3" type="ORF">FRACYDRAFT_291579</name>
</gene>
<dbReference type="Gene3D" id="3.20.20.80">
    <property type="entry name" value="Glycosidases"/>
    <property type="match status" value="1"/>
</dbReference>
<feature type="region of interest" description="Disordered" evidence="1">
    <location>
        <begin position="479"/>
        <end position="502"/>
    </location>
</feature>
<dbReference type="Proteomes" id="UP000095751">
    <property type="component" value="Unassembled WGS sequence"/>
</dbReference>
<sequence length="502" mass="57229">MVCRRRCNRIHSSYSNSSSNIAIFFVVVVIVITLLRLTPSAVVVVVSAFGIDSTNIMIAPPPPKRRDLPEKIIVGYATQCTEKVEQAVRDGVNVVIWSFVEIIVDGNKDKDNDTVTEKEHSTVNKKAANAYAKCISHFNRDCAKQMINKLDSEGYDDTVHLVSFGGWNGPHLPDELDVYDMYKSFQDFNTYCDNIFHGIDWDLEGHDRLDHSTNLFSIDCLNNMGIFSQLASNDGYIVGMAPPQSYLDIHAQQQQQQQNTNENGNDSSKMLNFSRYVNLTDTSKDRDGWHTNFHYFGCNVYSYLVSKYGQYIDFISIQFYESYSRAGLNIYHKQINPSEYLISYIKDLNLKVLPSKNDNNNNNNNNNDMKEEAEVSFFVDFDQDPLLNYSSRQVTFPLSKLVFGFANGWGVSDDDKVVYFDPLQINVAYKSLLSDSMDMDINLTPRGFMFWVIDEEGTNDVNFARSLNEILKIRSTKKQQQQQHEQCDDGGDISNGEVKKVS</sequence>
<dbReference type="SUPFAM" id="SSF51445">
    <property type="entry name" value="(Trans)glycosidases"/>
    <property type="match status" value="1"/>
</dbReference>
<protein>
    <submittedName>
        <fullName evidence="3">Beta-glucosidase</fullName>
    </submittedName>
</protein>
<dbReference type="InterPro" id="IPR017853">
    <property type="entry name" value="GH"/>
</dbReference>
<organism evidence="3 4">
    <name type="scientific">Fragilariopsis cylindrus CCMP1102</name>
    <dbReference type="NCBI Taxonomy" id="635003"/>
    <lineage>
        <taxon>Eukaryota</taxon>
        <taxon>Sar</taxon>
        <taxon>Stramenopiles</taxon>
        <taxon>Ochrophyta</taxon>
        <taxon>Bacillariophyta</taxon>
        <taxon>Bacillariophyceae</taxon>
        <taxon>Bacillariophycidae</taxon>
        <taxon>Bacillariales</taxon>
        <taxon>Bacillariaceae</taxon>
        <taxon>Fragilariopsis</taxon>
    </lineage>
</organism>
<proteinExistence type="predicted"/>
<dbReference type="OrthoDB" id="2145504at2759"/>
<keyword evidence="2" id="KW-0812">Transmembrane</keyword>
<feature type="transmembrane region" description="Helical" evidence="2">
    <location>
        <begin position="21"/>
        <end position="51"/>
    </location>
</feature>
<accession>A0A1E7FJ30</accession>
<dbReference type="EMBL" id="KV784357">
    <property type="protein sequence ID" value="OEU18176.1"/>
    <property type="molecule type" value="Genomic_DNA"/>
</dbReference>
<keyword evidence="2" id="KW-0472">Membrane</keyword>
<reference evidence="3 4" key="1">
    <citation type="submission" date="2016-09" db="EMBL/GenBank/DDBJ databases">
        <title>Extensive genetic diversity and differential bi-allelic expression allows diatom success in the polar Southern Ocean.</title>
        <authorList>
            <consortium name="DOE Joint Genome Institute"/>
            <person name="Mock T."/>
            <person name="Otillar R.P."/>
            <person name="Strauss J."/>
            <person name="Dupont C."/>
            <person name="Frickenhaus S."/>
            <person name="Maumus F."/>
            <person name="Mcmullan M."/>
            <person name="Sanges R."/>
            <person name="Schmutz J."/>
            <person name="Toseland A."/>
            <person name="Valas R."/>
            <person name="Veluchamy A."/>
            <person name="Ward B.J."/>
            <person name="Allen A."/>
            <person name="Barry K."/>
            <person name="Falciatore A."/>
            <person name="Ferrante M."/>
            <person name="Fortunato A.E."/>
            <person name="Gloeckner G."/>
            <person name="Gruber A."/>
            <person name="Hipkin R."/>
            <person name="Janech M."/>
            <person name="Kroth P."/>
            <person name="Leese F."/>
            <person name="Lindquist E."/>
            <person name="Lyon B.R."/>
            <person name="Martin J."/>
            <person name="Mayer C."/>
            <person name="Parker M."/>
            <person name="Quesneville H."/>
            <person name="Raymond J."/>
            <person name="Uhlig C."/>
            <person name="Valentin K.U."/>
            <person name="Worden A.Z."/>
            <person name="Armbrust E.V."/>
            <person name="Bowler C."/>
            <person name="Green B."/>
            <person name="Moulton V."/>
            <person name="Van Oosterhout C."/>
            <person name="Grigoriev I."/>
        </authorList>
    </citation>
    <scope>NUCLEOTIDE SEQUENCE [LARGE SCALE GENOMIC DNA]</scope>
    <source>
        <strain evidence="3 4">CCMP1102</strain>
    </source>
</reference>
<dbReference type="AlphaFoldDB" id="A0A1E7FJ30"/>
<evidence type="ECO:0000256" key="1">
    <source>
        <dbReference type="SAM" id="MobiDB-lite"/>
    </source>
</evidence>
<dbReference type="InParanoid" id="A0A1E7FJ30"/>
<dbReference type="KEGG" id="fcy:FRACYDRAFT_291579"/>
<keyword evidence="4" id="KW-1185">Reference proteome</keyword>
<evidence type="ECO:0000256" key="2">
    <source>
        <dbReference type="SAM" id="Phobius"/>
    </source>
</evidence>
<evidence type="ECO:0000313" key="4">
    <source>
        <dbReference type="Proteomes" id="UP000095751"/>
    </source>
</evidence>
<evidence type="ECO:0000313" key="3">
    <source>
        <dbReference type="EMBL" id="OEU18176.1"/>
    </source>
</evidence>
<keyword evidence="2" id="KW-1133">Transmembrane helix</keyword>